<keyword evidence="8" id="KW-0106">Calcium</keyword>
<evidence type="ECO:0000313" key="16">
    <source>
        <dbReference type="Proteomes" id="UP000887458"/>
    </source>
</evidence>
<dbReference type="InterPro" id="IPR001111">
    <property type="entry name" value="TGF-b_propeptide"/>
</dbReference>
<evidence type="ECO:0000313" key="15">
    <source>
        <dbReference type="EMBL" id="KAH9420394.1"/>
    </source>
</evidence>
<accession>A0ABQ8JCR5</accession>
<dbReference type="PANTHER" id="PTHR11848:SF310">
    <property type="entry name" value="PROTEIN 60A-RELATED"/>
    <property type="match status" value="1"/>
</dbReference>
<dbReference type="PANTHER" id="PTHR11848">
    <property type="entry name" value="TGF-BETA FAMILY"/>
    <property type="match status" value="1"/>
</dbReference>
<evidence type="ECO:0000256" key="9">
    <source>
        <dbReference type="ARBA" id="ARBA00023030"/>
    </source>
</evidence>
<evidence type="ECO:0000256" key="6">
    <source>
        <dbReference type="ARBA" id="ARBA00022723"/>
    </source>
</evidence>
<keyword evidence="7" id="KW-0732">Signal</keyword>
<evidence type="ECO:0000256" key="10">
    <source>
        <dbReference type="ARBA" id="ARBA00023157"/>
    </source>
</evidence>
<keyword evidence="13" id="KW-1133">Transmembrane helix</keyword>
<gene>
    <name evidence="15" type="primary">BMP5_2</name>
    <name evidence="15" type="ORF">DERP_014013</name>
</gene>
<dbReference type="Gene3D" id="2.10.90.10">
    <property type="entry name" value="Cystine-knot cytokines"/>
    <property type="match status" value="1"/>
</dbReference>
<evidence type="ECO:0000256" key="2">
    <source>
        <dbReference type="ARBA" id="ARBA00006656"/>
    </source>
</evidence>
<comment type="subcellular location">
    <subcellularLocation>
        <location evidence="1">Secreted</location>
    </subcellularLocation>
</comment>
<evidence type="ECO:0000256" key="4">
    <source>
        <dbReference type="ARBA" id="ARBA00022525"/>
    </source>
</evidence>
<evidence type="ECO:0000256" key="3">
    <source>
        <dbReference type="ARBA" id="ARBA00007963"/>
    </source>
</evidence>
<reference evidence="15 16" key="2">
    <citation type="journal article" date="2022" name="Mol. Biol. Evol.">
        <title>Comparative Genomics Reveals Insights into the Divergent Evolution of Astigmatic Mites and Household Pest Adaptations.</title>
        <authorList>
            <person name="Xiong Q."/>
            <person name="Wan A.T."/>
            <person name="Liu X."/>
            <person name="Fung C.S."/>
            <person name="Xiao X."/>
            <person name="Malainual N."/>
            <person name="Hou J."/>
            <person name="Wang L."/>
            <person name="Wang M."/>
            <person name="Yang K.Y."/>
            <person name="Cui Y."/>
            <person name="Leung E.L."/>
            <person name="Nong W."/>
            <person name="Shin S.K."/>
            <person name="Au S.W."/>
            <person name="Jeong K.Y."/>
            <person name="Chew F.T."/>
            <person name="Hui J.H."/>
            <person name="Leung T.F."/>
            <person name="Tungtrongchitr A."/>
            <person name="Zhong N."/>
            <person name="Liu Z."/>
            <person name="Tsui S.K."/>
        </authorList>
    </citation>
    <scope>NUCLEOTIDE SEQUENCE [LARGE SCALE GENOMIC DNA]</scope>
    <source>
        <strain evidence="15">Derp</strain>
    </source>
</reference>
<comment type="caution">
    <text evidence="15">The sequence shown here is derived from an EMBL/GenBank/DDBJ whole genome shotgun (WGS) entry which is preliminary data.</text>
</comment>
<dbReference type="InterPro" id="IPR029034">
    <property type="entry name" value="Cystine-knot_cytokine"/>
</dbReference>
<keyword evidence="4" id="KW-0964">Secreted</keyword>
<dbReference type="InterPro" id="IPR017948">
    <property type="entry name" value="TGFb_CS"/>
</dbReference>
<reference evidence="15 16" key="1">
    <citation type="journal article" date="2018" name="J. Allergy Clin. Immunol.">
        <title>High-quality assembly of Dermatophagoides pteronyssinus genome and transcriptome reveals a wide range of novel allergens.</title>
        <authorList>
            <person name="Liu X.Y."/>
            <person name="Yang K.Y."/>
            <person name="Wang M.Q."/>
            <person name="Kwok J.S."/>
            <person name="Zeng X."/>
            <person name="Yang Z."/>
            <person name="Xiao X.J."/>
            <person name="Lau C.P."/>
            <person name="Li Y."/>
            <person name="Huang Z.M."/>
            <person name="Ba J.G."/>
            <person name="Yim A.K."/>
            <person name="Ouyang C.Y."/>
            <person name="Ngai S.M."/>
            <person name="Chan T.F."/>
            <person name="Leung E.L."/>
            <person name="Liu L."/>
            <person name="Liu Z.G."/>
            <person name="Tsui S.K."/>
        </authorList>
    </citation>
    <scope>NUCLEOTIDE SEQUENCE [LARGE SCALE GENOMIC DNA]</scope>
    <source>
        <strain evidence="15">Derp</strain>
    </source>
</reference>
<evidence type="ECO:0000256" key="5">
    <source>
        <dbReference type="ARBA" id="ARBA00022694"/>
    </source>
</evidence>
<dbReference type="CDD" id="cd13761">
    <property type="entry name" value="TGF_beta_BMP5_like"/>
    <property type="match status" value="1"/>
</dbReference>
<evidence type="ECO:0000256" key="8">
    <source>
        <dbReference type="ARBA" id="ARBA00022837"/>
    </source>
</evidence>
<evidence type="ECO:0000256" key="13">
    <source>
        <dbReference type="SAM" id="Phobius"/>
    </source>
</evidence>
<dbReference type="EMBL" id="NJHN03000049">
    <property type="protein sequence ID" value="KAH9420394.1"/>
    <property type="molecule type" value="Genomic_DNA"/>
</dbReference>
<dbReference type="PROSITE" id="PS51362">
    <property type="entry name" value="TGF_BETA_2"/>
    <property type="match status" value="1"/>
</dbReference>
<dbReference type="Gene3D" id="3.55.10.10">
    <property type="entry name" value="Archease domain"/>
    <property type="match status" value="1"/>
</dbReference>
<keyword evidence="11" id="KW-0325">Glycoprotein</keyword>
<dbReference type="InterPro" id="IPR015615">
    <property type="entry name" value="TGF-beta-rel"/>
</dbReference>
<protein>
    <submittedName>
        <fullName evidence="15">Bone morphogenetic protein 5</fullName>
    </submittedName>
</protein>
<evidence type="ECO:0000256" key="1">
    <source>
        <dbReference type="ARBA" id="ARBA00004613"/>
    </source>
</evidence>
<evidence type="ECO:0000256" key="12">
    <source>
        <dbReference type="RuleBase" id="RU000354"/>
    </source>
</evidence>
<evidence type="ECO:0000256" key="11">
    <source>
        <dbReference type="ARBA" id="ARBA00023180"/>
    </source>
</evidence>
<keyword evidence="9 12" id="KW-0339">Growth factor</keyword>
<comment type="similarity">
    <text evidence="3">Belongs to the archease family.</text>
</comment>
<keyword evidence="5" id="KW-0819">tRNA processing</keyword>
<feature type="domain" description="TGF-beta family profile" evidence="14">
    <location>
        <begin position="449"/>
        <end position="578"/>
    </location>
</feature>
<comment type="similarity">
    <text evidence="2 12">Belongs to the TGF-beta family.</text>
</comment>
<dbReference type="PROSITE" id="PS00250">
    <property type="entry name" value="TGF_BETA_1"/>
    <property type="match status" value="1"/>
</dbReference>
<dbReference type="SUPFAM" id="SSF57501">
    <property type="entry name" value="Cystine-knot cytokines"/>
    <property type="match status" value="1"/>
</dbReference>
<dbReference type="SUPFAM" id="SSF69819">
    <property type="entry name" value="MTH1598-like"/>
    <property type="match status" value="1"/>
</dbReference>
<proteinExistence type="inferred from homology"/>
<dbReference type="SMART" id="SM00204">
    <property type="entry name" value="TGFB"/>
    <property type="match status" value="1"/>
</dbReference>
<keyword evidence="6" id="KW-0479">Metal-binding</keyword>
<dbReference type="InterPro" id="IPR036820">
    <property type="entry name" value="Archease_dom_sf"/>
</dbReference>
<dbReference type="Gene3D" id="2.60.120.970">
    <property type="match status" value="1"/>
</dbReference>
<dbReference type="Pfam" id="PF00019">
    <property type="entry name" value="TGF_beta"/>
    <property type="match status" value="1"/>
</dbReference>
<dbReference type="InterPro" id="IPR001839">
    <property type="entry name" value="TGF-b_C"/>
</dbReference>
<dbReference type="Pfam" id="PF01951">
    <property type="entry name" value="Archease"/>
    <property type="match status" value="1"/>
</dbReference>
<keyword evidence="10" id="KW-1015">Disulfide bond</keyword>
<dbReference type="Pfam" id="PF00688">
    <property type="entry name" value="TGFb_propeptide"/>
    <property type="match status" value="1"/>
</dbReference>
<keyword evidence="13" id="KW-0472">Membrane</keyword>
<name>A0ABQ8JCR5_DERPT</name>
<evidence type="ECO:0000256" key="7">
    <source>
        <dbReference type="ARBA" id="ARBA00022729"/>
    </source>
</evidence>
<dbReference type="Proteomes" id="UP000887458">
    <property type="component" value="Unassembled WGS sequence"/>
</dbReference>
<evidence type="ECO:0000259" key="14">
    <source>
        <dbReference type="PROSITE" id="PS51362"/>
    </source>
</evidence>
<feature type="transmembrane region" description="Helical" evidence="13">
    <location>
        <begin position="151"/>
        <end position="168"/>
    </location>
</feature>
<keyword evidence="13" id="KW-0812">Transmembrane</keyword>
<dbReference type="InterPro" id="IPR023572">
    <property type="entry name" value="Archease_dom"/>
</dbReference>
<sequence>MDLRDVEKDFDPTVAPVNYEYLDHTADVQIHAWGKDLKEAFEQCAMGVFGYITDLKTVCIEKYADVEVTGGDDESSMLFRFLDDVLFLFNAEPFLIPKKIEILEMNWQEFRIRARCYGEVFNLDKHPQGTEVKAITYSNMQIHKKDDRVDVYYYAIVVLHIFSLAISLDHGVADSGGSAAMDPSSLRYFYTDNSMQHSVAFKFLPQFEQQELQQEILHVLGLDHRPKPKKYSTDESASNFLMNLYSSYNDGHTDQNVSNQSLLELSESDVIISFHNQIKTQRNNQHLRHNRDRRFWFNITNVPQNSEIIDAELRIYRDPIRSRFNSSYSFQLTLFQLFDRGQIIKNYVDSIKIDGHVGGWLRFNVTQPLLDWLRFPGQNLGLYLQIRTSSIPKDLSPKSIGLFNSRGFKKYQPFMTAYIKSKTNDLQTPSPNRAEMFENKQRARRAVLNRKRSELSYYDPDDRNPFLNTNDRYISKSCQKRTLFVSFRDLNWQDWIIAPEGYSAFFCHGDCSFPMNTHMNATNHAVVQHLYHIMYRHVPKPCCAPSQLSSIMVLYFDDNSNVVLKKFKNMVVQSCGCH</sequence>
<keyword evidence="16" id="KW-1185">Reference proteome</keyword>
<organism evidence="15 16">
    <name type="scientific">Dermatophagoides pteronyssinus</name>
    <name type="common">European house dust mite</name>
    <dbReference type="NCBI Taxonomy" id="6956"/>
    <lineage>
        <taxon>Eukaryota</taxon>
        <taxon>Metazoa</taxon>
        <taxon>Ecdysozoa</taxon>
        <taxon>Arthropoda</taxon>
        <taxon>Chelicerata</taxon>
        <taxon>Arachnida</taxon>
        <taxon>Acari</taxon>
        <taxon>Acariformes</taxon>
        <taxon>Sarcoptiformes</taxon>
        <taxon>Astigmata</taxon>
        <taxon>Psoroptidia</taxon>
        <taxon>Analgoidea</taxon>
        <taxon>Pyroglyphidae</taxon>
        <taxon>Dermatophagoidinae</taxon>
        <taxon>Dermatophagoides</taxon>
    </lineage>
</organism>